<dbReference type="Proteomes" id="UP000287687">
    <property type="component" value="Unassembled WGS sequence"/>
</dbReference>
<gene>
    <name evidence="1" type="ORF">EPK99_24995</name>
</gene>
<dbReference type="InterPro" id="IPR016913">
    <property type="entry name" value="UCP029215"/>
</dbReference>
<protein>
    <submittedName>
        <fullName evidence="1">DUF2213 domain-containing protein</fullName>
    </submittedName>
</protein>
<keyword evidence="2" id="KW-1185">Reference proteome</keyword>
<comment type="caution">
    <text evidence="1">The sequence shown here is derived from an EMBL/GenBank/DDBJ whole genome shotgun (WGS) entry which is preliminary data.</text>
</comment>
<dbReference type="OrthoDB" id="7549700at2"/>
<evidence type="ECO:0000313" key="2">
    <source>
        <dbReference type="Proteomes" id="UP000287687"/>
    </source>
</evidence>
<accession>A0A444LA51</accession>
<dbReference type="AlphaFoldDB" id="A0A444LA51"/>
<dbReference type="EMBL" id="SBIP01000008">
    <property type="protein sequence ID" value="RWX74444.1"/>
    <property type="molecule type" value="Genomic_DNA"/>
</dbReference>
<evidence type="ECO:0000313" key="1">
    <source>
        <dbReference type="EMBL" id="RWX74444.1"/>
    </source>
</evidence>
<name>A0A444LA51_9HYPH</name>
<sequence length="272" mass="29576">MRNRSMHLHDKLTIDTKRRTRDGYLTVNARVARADNVQTYLGSEVGKPDMASVRVFRPADEVFSSDTMQSFAHRPVTLGHPSAAVSATNWRDVAKGWSDGEVARDGEFVRVSMLLADADTIKAVEDGTRELSMGYDCSLDWTAGTSPSGEAYDAVQRGIRSNHIAVVQQARGGPELRFGDSATRKDLPMMTDGEKQTMRDSVCGMPLDQAAALPIYDDVRGMVMSGMPAEQYCAIGHGAVVGQRQMGDAEAKAEAAYDQMVSDLSSAHRQAV</sequence>
<dbReference type="Pfam" id="PF09979">
    <property type="entry name" value="DUF2213"/>
    <property type="match status" value="1"/>
</dbReference>
<reference evidence="1 2" key="1">
    <citation type="submission" date="2019-01" db="EMBL/GenBank/DDBJ databases">
        <title>The draft genome of Rhizobium sp. 24NR.</title>
        <authorList>
            <person name="Liu L."/>
            <person name="Liang L."/>
            <person name="Shi S."/>
            <person name="Xu L."/>
            <person name="Wang X."/>
            <person name="Li L."/>
            <person name="Zhang X."/>
        </authorList>
    </citation>
    <scope>NUCLEOTIDE SEQUENCE [LARGE SCALE GENOMIC DNA]</scope>
    <source>
        <strain evidence="1 2">24NR</strain>
    </source>
</reference>
<organism evidence="1 2">
    <name type="scientific">Neorhizobium lilium</name>
    <dbReference type="NCBI Taxonomy" id="2503024"/>
    <lineage>
        <taxon>Bacteria</taxon>
        <taxon>Pseudomonadati</taxon>
        <taxon>Pseudomonadota</taxon>
        <taxon>Alphaproteobacteria</taxon>
        <taxon>Hyphomicrobiales</taxon>
        <taxon>Rhizobiaceae</taxon>
        <taxon>Rhizobium/Agrobacterium group</taxon>
        <taxon>Neorhizobium</taxon>
    </lineage>
</organism>
<proteinExistence type="predicted"/>